<reference evidence="3" key="1">
    <citation type="journal article" date="2018" name="Nat. Microbiol.">
        <title>Leveraging single-cell genomics to expand the fungal tree of life.</title>
        <authorList>
            <person name="Ahrendt S.R."/>
            <person name="Quandt C.A."/>
            <person name="Ciobanu D."/>
            <person name="Clum A."/>
            <person name="Salamov A."/>
            <person name="Andreopoulos B."/>
            <person name="Cheng J.F."/>
            <person name="Woyke T."/>
            <person name="Pelin A."/>
            <person name="Henrissat B."/>
            <person name="Reynolds N.K."/>
            <person name="Benny G.L."/>
            <person name="Smith M.E."/>
            <person name="James T.Y."/>
            <person name="Grigoriev I.V."/>
        </authorList>
    </citation>
    <scope>NUCLEOTIDE SEQUENCE [LARGE SCALE GENOMIC DNA]</scope>
    <source>
        <strain evidence="3">Benny S71-1</strain>
    </source>
</reference>
<evidence type="ECO:0000256" key="1">
    <source>
        <dbReference type="SAM" id="MobiDB-lite"/>
    </source>
</evidence>
<accession>A0A4P9YU89</accession>
<keyword evidence="3" id="KW-1185">Reference proteome</keyword>
<feature type="region of interest" description="Disordered" evidence="1">
    <location>
        <begin position="1"/>
        <end position="24"/>
    </location>
</feature>
<organism evidence="2 3">
    <name type="scientific">Syncephalis pseudoplumigaleata</name>
    <dbReference type="NCBI Taxonomy" id="1712513"/>
    <lineage>
        <taxon>Eukaryota</taxon>
        <taxon>Fungi</taxon>
        <taxon>Fungi incertae sedis</taxon>
        <taxon>Zoopagomycota</taxon>
        <taxon>Zoopagomycotina</taxon>
        <taxon>Zoopagomycetes</taxon>
        <taxon>Zoopagales</taxon>
        <taxon>Piptocephalidaceae</taxon>
        <taxon>Syncephalis</taxon>
    </lineage>
</organism>
<evidence type="ECO:0000313" key="3">
    <source>
        <dbReference type="Proteomes" id="UP000278143"/>
    </source>
</evidence>
<sequence>MQHAGGDAAKRPRTSAAQPQSQPLTRVQLQKRMLDLVEQQTGMQIKQTVKAALVAVNPQATLLESLADAKNNRVAVRIGQMTYSSSPLRRQSSLVTLKREIVFCKLVVTMKETIPIVYERLKPILLPPLYWRKLDESYYTIYTPLSPLFEQLSADFTKHIDFKRARMYPNIIAKVIEVYLIAVSYLNSIGIAYNNLKPEKHTAEIRLVGFEAATMSPALLDQLSNRNPNMLPRMVAITAAEHKEELRQLRMLIRTIYGWEQDNKYSYDGNVGYGSEIVMQYRSQRAALLRIATKIEAHQYTTLADIINEKPSGHGVNVKPSDYRIISVPIVLNRAPISPAGVRRG</sequence>
<gene>
    <name evidence="2" type="ORF">SYNPS1DRAFT_31600</name>
</gene>
<dbReference type="EMBL" id="KZ991705">
    <property type="protein sequence ID" value="RKP22761.1"/>
    <property type="molecule type" value="Genomic_DNA"/>
</dbReference>
<evidence type="ECO:0000313" key="2">
    <source>
        <dbReference type="EMBL" id="RKP22761.1"/>
    </source>
</evidence>
<name>A0A4P9YU89_9FUNG</name>
<dbReference type="Proteomes" id="UP000278143">
    <property type="component" value="Unassembled WGS sequence"/>
</dbReference>
<proteinExistence type="predicted"/>
<protein>
    <submittedName>
        <fullName evidence="2">Uncharacterized protein</fullName>
    </submittedName>
</protein>
<feature type="compositionally biased region" description="Polar residues" evidence="1">
    <location>
        <begin position="15"/>
        <end position="24"/>
    </location>
</feature>
<dbReference type="AlphaFoldDB" id="A0A4P9YU89"/>